<reference evidence="1" key="1">
    <citation type="submission" date="2021-01" db="EMBL/GenBank/DDBJ databases">
        <authorList>
            <consortium name="Genoscope - CEA"/>
            <person name="William W."/>
        </authorList>
    </citation>
    <scope>NUCLEOTIDE SEQUENCE</scope>
</reference>
<organism evidence="1">
    <name type="scientific">Brassica napus</name>
    <name type="common">Rape</name>
    <dbReference type="NCBI Taxonomy" id="3708"/>
    <lineage>
        <taxon>Eukaryota</taxon>
        <taxon>Viridiplantae</taxon>
        <taxon>Streptophyta</taxon>
        <taxon>Embryophyta</taxon>
        <taxon>Tracheophyta</taxon>
        <taxon>Spermatophyta</taxon>
        <taxon>Magnoliopsida</taxon>
        <taxon>eudicotyledons</taxon>
        <taxon>Gunneridae</taxon>
        <taxon>Pentapetalae</taxon>
        <taxon>rosids</taxon>
        <taxon>malvids</taxon>
        <taxon>Brassicales</taxon>
        <taxon>Brassicaceae</taxon>
        <taxon>Brassiceae</taxon>
        <taxon>Brassica</taxon>
    </lineage>
</organism>
<evidence type="ECO:0000313" key="1">
    <source>
        <dbReference type="EMBL" id="CAF1707675.1"/>
    </source>
</evidence>
<gene>
    <name evidence="1" type="ORF">DARMORV10_C03P64290.1</name>
</gene>
<sequence>MNFFFFPVCVTLMRNRDLRLNPKYCKKNLFGYDGAMGYTRDWFDINKVAY</sequence>
<dbReference type="AlphaFoldDB" id="A0A816IKE2"/>
<protein>
    <submittedName>
        <fullName evidence="1">(rape) hypothetical protein</fullName>
    </submittedName>
</protein>
<accession>A0A816IKE2</accession>
<proteinExistence type="predicted"/>
<dbReference type="Proteomes" id="UP001295469">
    <property type="component" value="Chromosome C03"/>
</dbReference>
<dbReference type="EMBL" id="HG994367">
    <property type="protein sequence ID" value="CAF1707675.1"/>
    <property type="molecule type" value="Genomic_DNA"/>
</dbReference>
<name>A0A816IKE2_BRANA</name>